<dbReference type="RefSeq" id="WP_165617145.1">
    <property type="nucleotide sequence ID" value="NZ_FNAV01000012.1"/>
</dbReference>
<evidence type="ECO:0000313" key="3">
    <source>
        <dbReference type="Proteomes" id="UP000198994"/>
    </source>
</evidence>
<evidence type="ECO:0000313" key="2">
    <source>
        <dbReference type="EMBL" id="SDF07476.1"/>
    </source>
</evidence>
<feature type="transmembrane region" description="Helical" evidence="1">
    <location>
        <begin position="42"/>
        <end position="59"/>
    </location>
</feature>
<sequence length="174" mass="18574">MPSVLNRYATPLLTGIFLVSLVSGIALFFHWNPTWFHAMHEWLSLLLILPFALHLWKNWRPLRCYLRRPAFAIAMLASLAAALLFVLPLGGLTGSAGTAGQGGRPAQFAVAGLMIEGTVDSVAAVLGETPDQLMQALEGSGIVAGDPHQSLSDLAAASGIDERRLYAVLAAQAR</sequence>
<protein>
    <recommendedName>
        <fullName evidence="4">DUF4405 domain-containing protein</fullName>
    </recommendedName>
</protein>
<feature type="transmembrane region" description="Helical" evidence="1">
    <location>
        <begin position="12"/>
        <end position="30"/>
    </location>
</feature>
<keyword evidence="1" id="KW-0812">Transmembrane</keyword>
<keyword evidence="1" id="KW-0472">Membrane</keyword>
<feature type="transmembrane region" description="Helical" evidence="1">
    <location>
        <begin position="71"/>
        <end position="91"/>
    </location>
</feature>
<proteinExistence type="predicted"/>
<reference evidence="3" key="1">
    <citation type="submission" date="2016-10" db="EMBL/GenBank/DDBJ databases">
        <authorList>
            <person name="Varghese N."/>
            <person name="Submissions S."/>
        </authorList>
    </citation>
    <scope>NUCLEOTIDE SEQUENCE [LARGE SCALE GENOMIC DNA]</scope>
    <source>
        <strain evidence="3">DSM 10146</strain>
    </source>
</reference>
<dbReference type="EMBL" id="FNAV01000012">
    <property type="protein sequence ID" value="SDF07476.1"/>
    <property type="molecule type" value="Genomic_DNA"/>
</dbReference>
<evidence type="ECO:0000256" key="1">
    <source>
        <dbReference type="SAM" id="Phobius"/>
    </source>
</evidence>
<dbReference type="AlphaFoldDB" id="A0A1G7I4Q8"/>
<keyword evidence="3" id="KW-1185">Reference proteome</keyword>
<accession>A0A1G7I4Q8</accession>
<evidence type="ECO:0008006" key="4">
    <source>
        <dbReference type="Google" id="ProtNLM"/>
    </source>
</evidence>
<keyword evidence="1" id="KW-1133">Transmembrane helix</keyword>
<gene>
    <name evidence="2" type="ORF">SAMN04488105_11228</name>
</gene>
<dbReference type="Proteomes" id="UP000198994">
    <property type="component" value="Unassembled WGS sequence"/>
</dbReference>
<dbReference type="STRING" id="282683.SAMN04488105_11228"/>
<name>A0A1G7I4Q8_9RHOB</name>
<organism evidence="2 3">
    <name type="scientific">Salipiger thiooxidans</name>
    <dbReference type="NCBI Taxonomy" id="282683"/>
    <lineage>
        <taxon>Bacteria</taxon>
        <taxon>Pseudomonadati</taxon>
        <taxon>Pseudomonadota</taxon>
        <taxon>Alphaproteobacteria</taxon>
        <taxon>Rhodobacterales</taxon>
        <taxon>Roseobacteraceae</taxon>
        <taxon>Salipiger</taxon>
    </lineage>
</organism>